<dbReference type="Pfam" id="PF13407">
    <property type="entry name" value="Peripla_BP_4"/>
    <property type="match status" value="1"/>
</dbReference>
<reference evidence="6 7" key="1">
    <citation type="journal article" date="2021" name="ISME Commun">
        <title>Automated analysis of genomic sequences facilitates high-throughput and comprehensive description of bacteria.</title>
        <authorList>
            <person name="Hitch T.C.A."/>
        </authorList>
    </citation>
    <scope>NUCLEOTIDE SEQUENCE [LARGE SCALE GENOMIC DNA]</scope>
    <source>
        <strain evidence="6 7">Sanger_23</strain>
    </source>
</reference>
<comment type="caution">
    <text evidence="6">The sequence shown here is derived from an EMBL/GenBank/DDBJ whole genome shotgun (WGS) entry which is preliminary data.</text>
</comment>
<comment type="subcellular location">
    <subcellularLocation>
        <location evidence="1">Cell envelope</location>
    </subcellularLocation>
</comment>
<keyword evidence="3 4" id="KW-0732">Signal</keyword>
<feature type="domain" description="Periplasmic binding protein" evidence="5">
    <location>
        <begin position="40"/>
        <end position="294"/>
    </location>
</feature>
<dbReference type="RefSeq" id="WP_262582570.1">
    <property type="nucleotide sequence ID" value="NZ_JAOQJL010000001.1"/>
</dbReference>
<sequence length="312" mass="32998">MNKKLMKKLTAIGVAAAMTVPCGAVMAEESKDTEKKDVLIGLLVYNDKNEFIQKLIDGAQKKCDKYGYELVEYGADKDAAKEMTNMEDLLSLNPDVILYNPVDSDAAGATLALANDAGIPVITVDRVANSGEVISHLASDNVYGGKIAGEYIVEQLGDDGGEVVEIQGQAGTSAARDRGQGFHEAVDDVEGIDVVVSDIGNWDKAEGMTIMENALQAHPDIKAVFAHNDTMAMGAMEACQAAGREDIVIVGFDADDDAVQAVKDGKLAGTVAQQPELMGTGGVDLAHDYLEGKEIEESTAIEVTLITKDTAE</sequence>
<dbReference type="EMBL" id="JAOQJL010000001">
    <property type="protein sequence ID" value="MCU6763952.1"/>
    <property type="molecule type" value="Genomic_DNA"/>
</dbReference>
<proteinExistence type="inferred from homology"/>
<dbReference type="SUPFAM" id="SSF53822">
    <property type="entry name" value="Periplasmic binding protein-like I"/>
    <property type="match status" value="1"/>
</dbReference>
<dbReference type="Gene3D" id="3.40.50.2300">
    <property type="match status" value="2"/>
</dbReference>
<evidence type="ECO:0000313" key="7">
    <source>
        <dbReference type="Proteomes" id="UP001652409"/>
    </source>
</evidence>
<evidence type="ECO:0000256" key="4">
    <source>
        <dbReference type="SAM" id="SignalP"/>
    </source>
</evidence>
<protein>
    <submittedName>
        <fullName evidence="6">Substrate-binding domain-containing protein</fullName>
    </submittedName>
</protein>
<dbReference type="InterPro" id="IPR028082">
    <property type="entry name" value="Peripla_BP_I"/>
</dbReference>
<dbReference type="PANTHER" id="PTHR46847:SF1">
    <property type="entry name" value="D-ALLOSE-BINDING PERIPLASMIC PROTEIN-RELATED"/>
    <property type="match status" value="1"/>
</dbReference>
<organism evidence="6 7">
    <name type="scientific">Blautia ammoniilytica</name>
    <dbReference type="NCBI Taxonomy" id="2981782"/>
    <lineage>
        <taxon>Bacteria</taxon>
        <taxon>Bacillati</taxon>
        <taxon>Bacillota</taxon>
        <taxon>Clostridia</taxon>
        <taxon>Lachnospirales</taxon>
        <taxon>Lachnospiraceae</taxon>
        <taxon>Blautia</taxon>
    </lineage>
</organism>
<comment type="similarity">
    <text evidence="2">Belongs to the bacterial solute-binding protein 2 family.</text>
</comment>
<feature type="signal peptide" evidence="4">
    <location>
        <begin position="1"/>
        <end position="26"/>
    </location>
</feature>
<evidence type="ECO:0000256" key="3">
    <source>
        <dbReference type="ARBA" id="ARBA00022729"/>
    </source>
</evidence>
<dbReference type="InterPro" id="IPR025997">
    <property type="entry name" value="SBP_2_dom"/>
</dbReference>
<dbReference type="PANTHER" id="PTHR46847">
    <property type="entry name" value="D-ALLOSE-BINDING PERIPLASMIC PROTEIN-RELATED"/>
    <property type="match status" value="1"/>
</dbReference>
<name>A0ABT2TQS1_9FIRM</name>
<evidence type="ECO:0000256" key="2">
    <source>
        <dbReference type="ARBA" id="ARBA00007639"/>
    </source>
</evidence>
<gene>
    <name evidence="6" type="ORF">OCV61_00805</name>
</gene>
<dbReference type="Proteomes" id="UP001652409">
    <property type="component" value="Unassembled WGS sequence"/>
</dbReference>
<accession>A0ABT2TQS1</accession>
<evidence type="ECO:0000259" key="5">
    <source>
        <dbReference type="Pfam" id="PF13407"/>
    </source>
</evidence>
<evidence type="ECO:0000256" key="1">
    <source>
        <dbReference type="ARBA" id="ARBA00004196"/>
    </source>
</evidence>
<evidence type="ECO:0000313" key="6">
    <source>
        <dbReference type="EMBL" id="MCU6763952.1"/>
    </source>
</evidence>
<feature type="chain" id="PRO_5047490472" evidence="4">
    <location>
        <begin position="27"/>
        <end position="312"/>
    </location>
</feature>
<keyword evidence="7" id="KW-1185">Reference proteome</keyword>